<keyword evidence="2" id="KW-1185">Reference proteome</keyword>
<accession>A0A8S9ZBD2</accession>
<evidence type="ECO:0000313" key="2">
    <source>
        <dbReference type="Proteomes" id="UP000822476"/>
    </source>
</evidence>
<evidence type="ECO:0000313" key="1">
    <source>
        <dbReference type="EMBL" id="KAF7261428.1"/>
    </source>
</evidence>
<gene>
    <name evidence="1" type="ORF">EG68_01387</name>
</gene>
<name>A0A8S9ZBD2_9TREM</name>
<reference evidence="1" key="1">
    <citation type="submission" date="2019-07" db="EMBL/GenBank/DDBJ databases">
        <title>Annotation for the trematode Paragonimus miyazaki's.</title>
        <authorList>
            <person name="Choi Y.-J."/>
        </authorList>
    </citation>
    <scope>NUCLEOTIDE SEQUENCE</scope>
    <source>
        <strain evidence="1">Japan</strain>
    </source>
</reference>
<proteinExistence type="predicted"/>
<comment type="caution">
    <text evidence="1">The sequence shown here is derived from an EMBL/GenBank/DDBJ whole genome shotgun (WGS) entry which is preliminary data.</text>
</comment>
<sequence length="220" mass="25065">MSVDDVSCRIIICYLTTVIILPSSVLTYPVTSMPMQNNSAVFAEILTTSLAKSTSLYSLQTEISTLLRPDQEQLLTNESILRQIQPQAGTLIYPVINHQGQKLLAEVSQEGGIMLTSNETLTGEDMKRTALSLLDDFNGVNTRVRPGPRKTPQLESPDVLTQKEDEDIMNRRMQHEIPKWVDTKPPKPRHMRRKKPYPLFREFFGEEQRALYFESAIKID</sequence>
<organism evidence="1 2">
    <name type="scientific">Paragonimus skrjabini miyazakii</name>
    <dbReference type="NCBI Taxonomy" id="59628"/>
    <lineage>
        <taxon>Eukaryota</taxon>
        <taxon>Metazoa</taxon>
        <taxon>Spiralia</taxon>
        <taxon>Lophotrochozoa</taxon>
        <taxon>Platyhelminthes</taxon>
        <taxon>Trematoda</taxon>
        <taxon>Digenea</taxon>
        <taxon>Plagiorchiida</taxon>
        <taxon>Troglotremata</taxon>
        <taxon>Troglotrematidae</taxon>
        <taxon>Paragonimus</taxon>
    </lineage>
</organism>
<protein>
    <submittedName>
        <fullName evidence="1">Uncharacterized protein</fullName>
    </submittedName>
</protein>
<dbReference type="AlphaFoldDB" id="A0A8S9ZBD2"/>
<dbReference type="EMBL" id="JTDE01000381">
    <property type="protein sequence ID" value="KAF7261428.1"/>
    <property type="molecule type" value="Genomic_DNA"/>
</dbReference>
<dbReference type="Proteomes" id="UP000822476">
    <property type="component" value="Unassembled WGS sequence"/>
</dbReference>
<dbReference type="OrthoDB" id="10356186at2759"/>